<accession>A0A366EIL3</accession>
<gene>
    <name evidence="1" type="ORF">DES48_10127</name>
</gene>
<sequence length="51" mass="5826">MKVDIREHYVCQLGWQHGLALVPFMGMRVYLCSQNLLTTAVIIYTGGIRND</sequence>
<reference evidence="1 2" key="1">
    <citation type="submission" date="2018-06" db="EMBL/GenBank/DDBJ databases">
        <title>Genomic Encyclopedia of Type Strains, Phase IV (KMG-IV): sequencing the most valuable type-strain genomes for metagenomic binning, comparative biology and taxonomic classification.</title>
        <authorList>
            <person name="Goeker M."/>
        </authorList>
    </citation>
    <scope>NUCLEOTIDE SEQUENCE [LARGE SCALE GENOMIC DNA]</scope>
    <source>
        <strain evidence="1 2">DSM 15140</strain>
    </source>
</reference>
<protein>
    <submittedName>
        <fullName evidence="1">Uncharacterized protein</fullName>
    </submittedName>
</protein>
<name>A0A366EIL3_9BACI</name>
<keyword evidence="2" id="KW-1185">Reference proteome</keyword>
<evidence type="ECO:0000313" key="2">
    <source>
        <dbReference type="Proteomes" id="UP000252254"/>
    </source>
</evidence>
<evidence type="ECO:0000313" key="1">
    <source>
        <dbReference type="EMBL" id="RBP01299.1"/>
    </source>
</evidence>
<dbReference type="AlphaFoldDB" id="A0A366EIL3"/>
<dbReference type="STRING" id="200904.GCA_900168775_02411"/>
<comment type="caution">
    <text evidence="1">The sequence shown here is derived from an EMBL/GenBank/DDBJ whole genome shotgun (WGS) entry which is preliminary data.</text>
</comment>
<dbReference type="EMBL" id="QNRI01000001">
    <property type="protein sequence ID" value="RBP01299.1"/>
    <property type="molecule type" value="Genomic_DNA"/>
</dbReference>
<dbReference type="Proteomes" id="UP000252254">
    <property type="component" value="Unassembled WGS sequence"/>
</dbReference>
<organism evidence="1 2">
    <name type="scientific">Paraliobacillus ryukyuensis</name>
    <dbReference type="NCBI Taxonomy" id="200904"/>
    <lineage>
        <taxon>Bacteria</taxon>
        <taxon>Bacillati</taxon>
        <taxon>Bacillota</taxon>
        <taxon>Bacilli</taxon>
        <taxon>Bacillales</taxon>
        <taxon>Bacillaceae</taxon>
        <taxon>Paraliobacillus</taxon>
    </lineage>
</organism>
<proteinExistence type="predicted"/>